<keyword evidence="3 4" id="KW-0378">Hydrolase</keyword>
<dbReference type="PANTHER" id="PTHR43248:SF29">
    <property type="entry name" value="TRIPEPTIDYL AMINOPEPTIDASE"/>
    <property type="match status" value="1"/>
</dbReference>
<sequence length="518" mass="55348">MCLCCRGQLARTLLLGTALFAVALVVAGCVRVVGGRARMAEPGLGQPVEWTLCRSSKPGVKIPGNALCGKLAVPVDYDHPDGDVVTLAMIRFPATGDKIGSLVINPGGPGESGIEAALGLFQTLPKRVHERFDLVGFDPRGVASSRPAIWCNSDADNDRLRAEPQVDYSQAGVARMENETKQFVGRCVDKMGTTFLANVGTVNVAKDLDAIRAALGDDKLSYLGYSYGTRIGSAYAEAYPQRVRAMILDGAVDPNADPVEADLRQAKGFQDAFDDYAADCAKEANCPLGTDPAKAVEVYHSLVDPLVDPNDLAVSRPAKTNDPRGLSYSDAIVGTIMALYSPNLWDHLTDGLSELADHRGDTMLTLADMYMRRDSHGHYNNSTDARVAINCVDQPPVTDRAKVVDEDRRSREIAPFMSYGKFTGYAPLGTCAFWPVPPTSRPHVVSAPGLVSTVVVSTTHDPATPYQAGVDLANQLHAALLTFNGTQHTVVFQGESCVDDYATAYLITGTTPPPGATC</sequence>
<dbReference type="Pfam" id="PF00561">
    <property type="entry name" value="Abhydrolase_1"/>
    <property type="match status" value="1"/>
</dbReference>
<dbReference type="InterPro" id="IPR029058">
    <property type="entry name" value="AB_hydrolase_fold"/>
</dbReference>
<dbReference type="SUPFAM" id="SSF53474">
    <property type="entry name" value="alpha/beta-Hydrolases"/>
    <property type="match status" value="1"/>
</dbReference>
<dbReference type="InterPro" id="IPR051601">
    <property type="entry name" value="Serine_prot/Carboxylest_S33"/>
</dbReference>
<dbReference type="Gene3D" id="3.40.50.1820">
    <property type="entry name" value="alpha/beta hydrolase"/>
    <property type="match status" value="1"/>
</dbReference>
<dbReference type="OrthoDB" id="3252468at2"/>
<comment type="similarity">
    <text evidence="1">Belongs to the peptidase S33 family.</text>
</comment>
<dbReference type="PROSITE" id="PS51257">
    <property type="entry name" value="PROKAR_LIPOPROTEIN"/>
    <property type="match status" value="1"/>
</dbReference>
<name>A0A7I7MMX7_9MYCO</name>
<evidence type="ECO:0000256" key="3">
    <source>
        <dbReference type="ARBA" id="ARBA00022801"/>
    </source>
</evidence>
<evidence type="ECO:0000313" key="5">
    <source>
        <dbReference type="Proteomes" id="UP000467236"/>
    </source>
</evidence>
<keyword evidence="5" id="KW-1185">Reference proteome</keyword>
<proteinExistence type="inferred from homology"/>
<dbReference type="Proteomes" id="UP000467236">
    <property type="component" value="Chromosome"/>
</dbReference>
<evidence type="ECO:0000256" key="1">
    <source>
        <dbReference type="ARBA" id="ARBA00010088"/>
    </source>
</evidence>
<gene>
    <name evidence="4" type="ORF">MSHI_10430</name>
</gene>
<evidence type="ECO:0000313" key="4">
    <source>
        <dbReference type="EMBL" id="BBX73137.1"/>
    </source>
</evidence>
<dbReference type="PANTHER" id="PTHR43248">
    <property type="entry name" value="2-SUCCINYL-6-HYDROXY-2,4-CYCLOHEXADIENE-1-CARBOXYLATE SYNTHASE"/>
    <property type="match status" value="1"/>
</dbReference>
<protein>
    <submittedName>
        <fullName evidence="4">Putative hydrolase</fullName>
    </submittedName>
</protein>
<dbReference type="GO" id="GO:0016787">
    <property type="term" value="F:hydrolase activity"/>
    <property type="evidence" value="ECO:0007669"/>
    <property type="project" value="UniProtKB-KW"/>
</dbReference>
<evidence type="ECO:0000256" key="2">
    <source>
        <dbReference type="ARBA" id="ARBA00022729"/>
    </source>
</evidence>
<dbReference type="AlphaFoldDB" id="A0A7I7MMX7"/>
<accession>A0A7I7MMX7</accession>
<organism evidence="4 5">
    <name type="scientific">Mycobacterium shinjukuense</name>
    <dbReference type="NCBI Taxonomy" id="398694"/>
    <lineage>
        <taxon>Bacteria</taxon>
        <taxon>Bacillati</taxon>
        <taxon>Actinomycetota</taxon>
        <taxon>Actinomycetes</taxon>
        <taxon>Mycobacteriales</taxon>
        <taxon>Mycobacteriaceae</taxon>
        <taxon>Mycobacterium</taxon>
    </lineage>
</organism>
<dbReference type="KEGG" id="mshj:MSHI_10430"/>
<reference evidence="4 5" key="1">
    <citation type="journal article" date="2019" name="Emerg. Microbes Infect.">
        <title>Comprehensive subspecies identification of 175 nontuberculous mycobacteria species based on 7547 genomic profiles.</title>
        <authorList>
            <person name="Matsumoto Y."/>
            <person name="Kinjo T."/>
            <person name="Motooka D."/>
            <person name="Nabeya D."/>
            <person name="Jung N."/>
            <person name="Uechi K."/>
            <person name="Horii T."/>
            <person name="Iida T."/>
            <person name="Fujita J."/>
            <person name="Nakamura S."/>
        </authorList>
    </citation>
    <scope>NUCLEOTIDE SEQUENCE [LARGE SCALE GENOMIC DNA]</scope>
    <source>
        <strain evidence="4 5">JCM 14233</strain>
    </source>
</reference>
<dbReference type="EMBL" id="AP022575">
    <property type="protein sequence ID" value="BBX73137.1"/>
    <property type="molecule type" value="Genomic_DNA"/>
</dbReference>
<dbReference type="RefSeq" id="WP_083046561.1">
    <property type="nucleotide sequence ID" value="NZ_AP022575.1"/>
</dbReference>
<keyword evidence="2" id="KW-0732">Signal</keyword>
<dbReference type="InterPro" id="IPR000073">
    <property type="entry name" value="AB_hydrolase_1"/>
</dbReference>